<reference evidence="2 4" key="1">
    <citation type="submission" date="2008-03" db="EMBL/GenBank/DDBJ databases">
        <title>Annotation of Ixodes scapularis.</title>
        <authorList>
            <consortium name="Ixodes scapularis Genome Project Consortium"/>
            <person name="Caler E."/>
            <person name="Hannick L.I."/>
            <person name="Bidwell S."/>
            <person name="Joardar V."/>
            <person name="Thiagarajan M."/>
            <person name="Amedeo P."/>
            <person name="Galinsky K.J."/>
            <person name="Schobel S."/>
            <person name="Inman J."/>
            <person name="Hostetler J."/>
            <person name="Miller J."/>
            <person name="Hammond M."/>
            <person name="Megy K."/>
            <person name="Lawson D."/>
            <person name="Kodira C."/>
            <person name="Sutton G."/>
            <person name="Meyer J."/>
            <person name="Hill C.A."/>
            <person name="Birren B."/>
            <person name="Nene V."/>
            <person name="Collins F."/>
            <person name="Alarcon-Chaidez F."/>
            <person name="Wikel S."/>
            <person name="Strausberg R."/>
        </authorList>
    </citation>
    <scope>NUCLEOTIDE SEQUENCE [LARGE SCALE GENOMIC DNA]</scope>
    <source>
        <strain evidence="4">Wikel</strain>
        <strain evidence="2">Wikel colony</strain>
    </source>
</reference>
<dbReference type="PaxDb" id="6945-B7PIR0"/>
<keyword evidence="1" id="KW-0472">Membrane</keyword>
<evidence type="ECO:0000256" key="1">
    <source>
        <dbReference type="SAM" id="Phobius"/>
    </source>
</evidence>
<proteinExistence type="predicted"/>
<organism>
    <name type="scientific">Ixodes scapularis</name>
    <name type="common">Black-legged tick</name>
    <name type="synonym">Deer tick</name>
    <dbReference type="NCBI Taxonomy" id="6945"/>
    <lineage>
        <taxon>Eukaryota</taxon>
        <taxon>Metazoa</taxon>
        <taxon>Ecdysozoa</taxon>
        <taxon>Arthropoda</taxon>
        <taxon>Chelicerata</taxon>
        <taxon>Arachnida</taxon>
        <taxon>Acari</taxon>
        <taxon>Parasitiformes</taxon>
        <taxon>Ixodida</taxon>
        <taxon>Ixodoidea</taxon>
        <taxon>Ixodidae</taxon>
        <taxon>Ixodinae</taxon>
        <taxon>Ixodes</taxon>
    </lineage>
</organism>
<keyword evidence="4" id="KW-1185">Reference proteome</keyword>
<sequence>MLAIVTGYFDPRRALVLFVGSGVVLTLLSFVIRSFEFSDLIFTDYDGTSGFMGVSRMSL</sequence>
<dbReference type="EMBL" id="ABJB010360369">
    <property type="status" value="NOT_ANNOTATED_CDS"/>
    <property type="molecule type" value="Genomic_DNA"/>
</dbReference>
<dbReference type="EMBL" id="ABJB010642763">
    <property type="status" value="NOT_ANNOTATED_CDS"/>
    <property type="molecule type" value="Genomic_DNA"/>
</dbReference>
<gene>
    <name evidence="2" type="ORF">IscW_ISCW004788</name>
</gene>
<dbReference type="InParanoid" id="B7PIR0"/>
<keyword evidence="1" id="KW-1133">Transmembrane helix</keyword>
<dbReference type="EMBL" id="DS720666">
    <property type="protein sequence ID" value="EEC06482.1"/>
    <property type="molecule type" value="Genomic_DNA"/>
</dbReference>
<dbReference type="HOGENOM" id="CLU_2963329_0_0_1"/>
<evidence type="ECO:0000313" key="4">
    <source>
        <dbReference type="Proteomes" id="UP000001555"/>
    </source>
</evidence>
<dbReference type="VEuPathDB" id="VectorBase:ISCW004788"/>
<feature type="transmembrane region" description="Helical" evidence="1">
    <location>
        <begin position="14"/>
        <end position="32"/>
    </location>
</feature>
<reference evidence="3" key="2">
    <citation type="submission" date="2020-05" db="UniProtKB">
        <authorList>
            <consortium name="EnsemblMetazoa"/>
        </authorList>
    </citation>
    <scope>IDENTIFICATION</scope>
    <source>
        <strain evidence="3">wikel</strain>
    </source>
</reference>
<dbReference type="EnsemblMetazoa" id="ISCW004788-RA">
    <property type="protein sequence ID" value="ISCW004788-PA"/>
    <property type="gene ID" value="ISCW004788"/>
</dbReference>
<dbReference type="Proteomes" id="UP000001555">
    <property type="component" value="Unassembled WGS sequence"/>
</dbReference>
<evidence type="ECO:0000313" key="3">
    <source>
        <dbReference type="EnsemblMetazoa" id="ISCW004788-PA"/>
    </source>
</evidence>
<accession>B7PIR0</accession>
<protein>
    <submittedName>
        <fullName evidence="2 3">Uncharacterized protein</fullName>
    </submittedName>
</protein>
<keyword evidence="1" id="KW-0812">Transmembrane</keyword>
<dbReference type="AlphaFoldDB" id="B7PIR0"/>
<evidence type="ECO:0000313" key="2">
    <source>
        <dbReference type="EMBL" id="EEC06482.1"/>
    </source>
</evidence>
<name>B7PIR0_IXOSC</name>